<protein>
    <submittedName>
        <fullName evidence="1">Histidine phosphatase family protein</fullName>
    </submittedName>
</protein>
<dbReference type="EMBL" id="JBHRSQ010000009">
    <property type="protein sequence ID" value="MFC2991699.1"/>
    <property type="molecule type" value="Genomic_DNA"/>
</dbReference>
<dbReference type="RefSeq" id="WP_379756522.1">
    <property type="nucleotide sequence ID" value="NZ_JBHRSQ010000009.1"/>
</dbReference>
<dbReference type="CDD" id="cd07067">
    <property type="entry name" value="HP_PGM_like"/>
    <property type="match status" value="1"/>
</dbReference>
<keyword evidence="2" id="KW-1185">Reference proteome</keyword>
<dbReference type="Gene3D" id="3.40.50.1240">
    <property type="entry name" value="Phosphoglycerate mutase-like"/>
    <property type="match status" value="1"/>
</dbReference>
<dbReference type="Pfam" id="PF00300">
    <property type="entry name" value="His_Phos_1"/>
    <property type="match status" value="1"/>
</dbReference>
<organism evidence="1 2">
    <name type="scientific">Halomonas tibetensis</name>
    <dbReference type="NCBI Taxonomy" id="2259590"/>
    <lineage>
        <taxon>Bacteria</taxon>
        <taxon>Pseudomonadati</taxon>
        <taxon>Pseudomonadota</taxon>
        <taxon>Gammaproteobacteria</taxon>
        <taxon>Oceanospirillales</taxon>
        <taxon>Halomonadaceae</taxon>
        <taxon>Halomonas</taxon>
    </lineage>
</organism>
<proteinExistence type="predicted"/>
<dbReference type="PANTHER" id="PTHR47821">
    <property type="entry name" value="PHOSPHOGLYCERATE MUTASE FAMILY PROTEIN"/>
    <property type="match status" value="1"/>
</dbReference>
<evidence type="ECO:0000313" key="2">
    <source>
        <dbReference type="Proteomes" id="UP001595386"/>
    </source>
</evidence>
<evidence type="ECO:0000313" key="1">
    <source>
        <dbReference type="EMBL" id="MFC2991699.1"/>
    </source>
</evidence>
<dbReference type="InterPro" id="IPR013078">
    <property type="entry name" value="His_Pase_superF_clade-1"/>
</dbReference>
<dbReference type="InterPro" id="IPR029033">
    <property type="entry name" value="His_PPase_superfam"/>
</dbReference>
<sequence>MSNTPPTPRRSRRNRYLLMRHGHSEANADGLIISRPERGLSDFGLSPRGHAQLKSLLADWHWPPPDRLVHSDFRRTTETAEWIAQHFGLPLSADIGLRERSFGELEGLSDCRYPDVWTLDADDPDHQVFGVESVTGVANRMLAVIAALEAETYGETILLVSHGDPLQILLTAVEERPLSTHRNREPLLPAGIVTLP</sequence>
<dbReference type="Proteomes" id="UP001595386">
    <property type="component" value="Unassembled WGS sequence"/>
</dbReference>
<comment type="caution">
    <text evidence="1">The sequence shown here is derived from an EMBL/GenBank/DDBJ whole genome shotgun (WGS) entry which is preliminary data.</text>
</comment>
<dbReference type="SMART" id="SM00855">
    <property type="entry name" value="PGAM"/>
    <property type="match status" value="1"/>
</dbReference>
<name>A0ABV7B4K6_9GAMM</name>
<dbReference type="SUPFAM" id="SSF53254">
    <property type="entry name" value="Phosphoglycerate mutase-like"/>
    <property type="match status" value="1"/>
</dbReference>
<dbReference type="PANTHER" id="PTHR47821:SF2">
    <property type="entry name" value="PHOSPHOGLYCERATE MUTASE FAMILY PROTEIN"/>
    <property type="match status" value="1"/>
</dbReference>
<gene>
    <name evidence="1" type="ORF">ACFODV_06600</name>
</gene>
<accession>A0ABV7B4K6</accession>
<reference evidence="2" key="1">
    <citation type="journal article" date="2019" name="Int. J. Syst. Evol. Microbiol.">
        <title>The Global Catalogue of Microorganisms (GCM) 10K type strain sequencing project: providing services to taxonomists for standard genome sequencing and annotation.</title>
        <authorList>
            <consortium name="The Broad Institute Genomics Platform"/>
            <consortium name="The Broad Institute Genome Sequencing Center for Infectious Disease"/>
            <person name="Wu L."/>
            <person name="Ma J."/>
        </authorList>
    </citation>
    <scope>NUCLEOTIDE SEQUENCE [LARGE SCALE GENOMIC DNA]</scope>
    <source>
        <strain evidence="2">KCTC 52660</strain>
    </source>
</reference>